<gene>
    <name evidence="7" type="ORF">SAMN02745243_04092</name>
</gene>
<feature type="domain" description="SpaA-like prealbumin fold" evidence="6">
    <location>
        <begin position="51"/>
        <end position="132"/>
    </location>
</feature>
<name>A0A1M6WT09_9FIRM</name>
<keyword evidence="5" id="KW-0812">Transmembrane</keyword>
<reference evidence="7 8" key="1">
    <citation type="submission" date="2016-11" db="EMBL/GenBank/DDBJ databases">
        <authorList>
            <person name="Jaros S."/>
            <person name="Januszkiewicz K."/>
            <person name="Wedrychowicz H."/>
        </authorList>
    </citation>
    <scope>NUCLEOTIDE SEQUENCE [LARGE SCALE GENOMIC DNA]</scope>
    <source>
        <strain evidence="7 8">DSM 15480</strain>
    </source>
</reference>
<dbReference type="PANTHER" id="PTHR36108">
    <property type="entry name" value="COLOSSIN-B-RELATED"/>
    <property type="match status" value="1"/>
</dbReference>
<dbReference type="NCBIfam" id="TIGR01167">
    <property type="entry name" value="LPXTG_anchor"/>
    <property type="match status" value="1"/>
</dbReference>
<dbReference type="EMBL" id="FQZY01000119">
    <property type="protein sequence ID" value="SHK96784.1"/>
    <property type="molecule type" value="Genomic_DNA"/>
</dbReference>
<dbReference type="PANTHER" id="PTHR36108:SF13">
    <property type="entry name" value="COLOSSIN-B-RELATED"/>
    <property type="match status" value="1"/>
</dbReference>
<dbReference type="InterPro" id="IPR013783">
    <property type="entry name" value="Ig-like_fold"/>
</dbReference>
<proteinExistence type="inferred from homology"/>
<keyword evidence="2" id="KW-0964">Secreted</keyword>
<feature type="domain" description="SpaA-like prealbumin fold" evidence="6">
    <location>
        <begin position="522"/>
        <end position="598"/>
    </location>
</feature>
<dbReference type="InterPro" id="IPR041033">
    <property type="entry name" value="SpaA_PFL_dom_1"/>
</dbReference>
<feature type="domain" description="SpaA-like prealbumin fold" evidence="6">
    <location>
        <begin position="147"/>
        <end position="235"/>
    </location>
</feature>
<evidence type="ECO:0000256" key="1">
    <source>
        <dbReference type="ARBA" id="ARBA00007257"/>
    </source>
</evidence>
<protein>
    <submittedName>
        <fullName evidence="7">LPXTG-motif cell wall anchor domain-containing protein</fullName>
    </submittedName>
</protein>
<evidence type="ECO:0000256" key="2">
    <source>
        <dbReference type="ARBA" id="ARBA00022525"/>
    </source>
</evidence>
<dbReference type="Proteomes" id="UP000184301">
    <property type="component" value="Unassembled WGS sequence"/>
</dbReference>
<keyword evidence="3" id="KW-0732">Signal</keyword>
<feature type="non-terminal residue" evidence="7">
    <location>
        <position position="1"/>
    </location>
</feature>
<dbReference type="STRING" id="1121950.SAMN02745243_04092"/>
<sequence length="1012" mass="108610">GTYTLTETNVPGGYEKATDIEFTVDKDGKVTVGGENVNGTVTMVDKYSNQTVKVSKTDINGEEIAGAELKITKKGDTSFEAITWTSEEGKTKEVSLQPGTYILTETTRPDGYVKAESITFTVDKDGNVKVDDEKVDQVTMTDDYSSASFRKTDLAGEELKDAKLEITDRDGKPVKDVKGNSIASWISDGENAHVVDGILDGIYKLTEMAAPETYDVAESIIFEIKDGKVAYIIEMIDGEEVHTPVADNTIIMKDRPIGSLNVKKFVIAAGTAVSDVFHITLFKDSNYTEPVATKDLWVYRGVPVNKDGLTFDRLDPGTYYVAETDAAGHPIGADGSTFVQTYVTYSNTIKVGDGEALSGADAGYGVSDVTQGGTTNVIVTNIPQGVAPEGFGQLTVTKEVKDTENNDEKVSKSFYVGLFDADGKAALDARGNVIAVQELKLENSSTTTTTFKALDPTRVYYVQETDKNGNIMKSTDINFAYEIKYTQIENDETIESEAIQVVPAQPSAITITNTEKPRYETNVSKTDINGEEIAGAVLTITKHGETAPTDTWTSVAGETHVTHLQPGVYVLSETNVPGGYVKATDIEFTVDADGNVTVNEDSVDKVTMVDQYSTAVFSKTDVAGNELAGATLKITDENGKPVHDFQGNEIKSWVSDGTTHTVTGLPDGDYVFTEISAPNGYAVAESIRFTMKDGRVAGTTDNIVTMVDKPIGSLNVKKSVVGTLDDKEISDTFYVTLFADADHTKKVGKTQAMEIKDGRLIGDGVTFEGLTPGTYYVAETDKNGTPLGLDGESFDYGYVAYTNEITGDANAAGVVNVAQGKTAEVTVTNKPEGYTSLAFGELTVTKYVKDSAKNDKKVSATFYAGLFDKDGKRAVDGNGDEIAVKELKLDNTNKVSVQFKDLDPETVYYVQETDKDGKILSSDTAGFGYTIQIGDGKDGANIVKVEEEGKAEIAITNTEKASTEKTGTPGTTGNSNSAAAKTGDKNTVMGYVIAMLLALGVVVVAIRRRRRA</sequence>
<organism evidence="7 8">
    <name type="scientific">Hespellia stercorisuis DSM 15480</name>
    <dbReference type="NCBI Taxonomy" id="1121950"/>
    <lineage>
        <taxon>Bacteria</taxon>
        <taxon>Bacillati</taxon>
        <taxon>Bacillota</taxon>
        <taxon>Clostridia</taxon>
        <taxon>Lachnospirales</taxon>
        <taxon>Lachnospiraceae</taxon>
        <taxon>Hespellia</taxon>
    </lineage>
</organism>
<dbReference type="AlphaFoldDB" id="A0A1M6WT09"/>
<dbReference type="Gene3D" id="2.60.40.1140">
    <property type="entry name" value="Collagen-binding surface protein Cna, B-type domain"/>
    <property type="match status" value="1"/>
</dbReference>
<evidence type="ECO:0000256" key="3">
    <source>
        <dbReference type="ARBA" id="ARBA00022729"/>
    </source>
</evidence>
<evidence type="ECO:0000256" key="4">
    <source>
        <dbReference type="SAM" id="MobiDB-lite"/>
    </source>
</evidence>
<accession>A0A1M6WT09</accession>
<keyword evidence="5" id="KW-0472">Membrane</keyword>
<comment type="similarity">
    <text evidence="1">Belongs to the serine-aspartate repeat-containing protein (SDr) family.</text>
</comment>
<evidence type="ECO:0000259" key="6">
    <source>
        <dbReference type="Pfam" id="PF17802"/>
    </source>
</evidence>
<keyword evidence="8" id="KW-1185">Reference proteome</keyword>
<dbReference type="OrthoDB" id="9804660at2"/>
<dbReference type="SUPFAM" id="SSF49478">
    <property type="entry name" value="Cna protein B-type domain"/>
    <property type="match status" value="1"/>
</dbReference>
<feature type="domain" description="SpaA-like prealbumin fold" evidence="6">
    <location>
        <begin position="617"/>
        <end position="694"/>
    </location>
</feature>
<feature type="region of interest" description="Disordered" evidence="4">
    <location>
        <begin position="958"/>
        <end position="981"/>
    </location>
</feature>
<evidence type="ECO:0000313" key="7">
    <source>
        <dbReference type="EMBL" id="SHK96784.1"/>
    </source>
</evidence>
<feature type="transmembrane region" description="Helical" evidence="5">
    <location>
        <begin position="988"/>
        <end position="1006"/>
    </location>
</feature>
<dbReference type="Gene3D" id="2.60.40.10">
    <property type="entry name" value="Immunoglobulins"/>
    <property type="match status" value="5"/>
</dbReference>
<dbReference type="Pfam" id="PF17802">
    <property type="entry name" value="SpaA"/>
    <property type="match status" value="4"/>
</dbReference>
<keyword evidence="5" id="KW-1133">Transmembrane helix</keyword>
<dbReference type="RefSeq" id="WP_143160818.1">
    <property type="nucleotide sequence ID" value="NZ_FQZY01000119.1"/>
</dbReference>
<evidence type="ECO:0000256" key="5">
    <source>
        <dbReference type="SAM" id="Phobius"/>
    </source>
</evidence>
<evidence type="ECO:0000313" key="8">
    <source>
        <dbReference type="Proteomes" id="UP000184301"/>
    </source>
</evidence>